<proteinExistence type="predicted"/>
<dbReference type="RefSeq" id="WP_081129943.1">
    <property type="nucleotide sequence ID" value="NZ_LDOS01000002.1"/>
</dbReference>
<dbReference type="OrthoDB" id="9815195at2"/>
<dbReference type="Proteomes" id="UP000307749">
    <property type="component" value="Unassembled WGS sequence"/>
</dbReference>
<dbReference type="STRING" id="993689.GCA_002077135_02261"/>
<comment type="caution">
    <text evidence="2">The sequence shown here is derived from an EMBL/GenBank/DDBJ whole genome shotgun (WGS) entry which is preliminary data.</text>
</comment>
<dbReference type="PANTHER" id="PTHR38477:SF1">
    <property type="entry name" value="MUREIN L,D-TRANSPEPTIDASE CATALYTIC DOMAIN FAMILY PROTEIN"/>
    <property type="match status" value="1"/>
</dbReference>
<dbReference type="PANTHER" id="PTHR38477">
    <property type="entry name" value="HYPOTHETICAL EXPORTED PROTEIN"/>
    <property type="match status" value="1"/>
</dbReference>
<dbReference type="Pfam" id="PF13645">
    <property type="entry name" value="YkuD_2"/>
    <property type="match status" value="1"/>
</dbReference>
<dbReference type="EMBL" id="MWQO01000052">
    <property type="protein sequence ID" value="THD08146.1"/>
    <property type="molecule type" value="Genomic_DNA"/>
</dbReference>
<evidence type="ECO:0000313" key="3">
    <source>
        <dbReference type="Proteomes" id="UP000307749"/>
    </source>
</evidence>
<keyword evidence="1" id="KW-0732">Signal</keyword>
<organism evidence="2 3">
    <name type="scientific">Metallibacterium scheffleri</name>
    <dbReference type="NCBI Taxonomy" id="993689"/>
    <lineage>
        <taxon>Bacteria</taxon>
        <taxon>Pseudomonadati</taxon>
        <taxon>Pseudomonadota</taxon>
        <taxon>Gammaproteobacteria</taxon>
        <taxon>Lysobacterales</taxon>
        <taxon>Rhodanobacteraceae</taxon>
        <taxon>Metallibacterium</taxon>
    </lineage>
</organism>
<dbReference type="AlphaFoldDB" id="A0A4S3KHL7"/>
<keyword evidence="3" id="KW-1185">Reference proteome</keyword>
<evidence type="ECO:0000256" key="1">
    <source>
        <dbReference type="SAM" id="SignalP"/>
    </source>
</evidence>
<evidence type="ECO:0000313" key="2">
    <source>
        <dbReference type="EMBL" id="THD08146.1"/>
    </source>
</evidence>
<reference evidence="2 3" key="1">
    <citation type="submission" date="2017-02" db="EMBL/GenBank/DDBJ databases">
        <title>Whole genome sequencing of Metallibacterium scheffleri DSM 24874 (T).</title>
        <authorList>
            <person name="Kumar S."/>
            <person name="Patil P."/>
            <person name="Patil P.B."/>
        </authorList>
    </citation>
    <scope>NUCLEOTIDE SEQUENCE [LARGE SCALE GENOMIC DNA]</scope>
    <source>
        <strain evidence="2 3">DSM 24874</strain>
    </source>
</reference>
<feature type="signal peptide" evidence="1">
    <location>
        <begin position="1"/>
        <end position="28"/>
    </location>
</feature>
<evidence type="ECO:0008006" key="4">
    <source>
        <dbReference type="Google" id="ProtNLM"/>
    </source>
</evidence>
<dbReference type="InterPro" id="IPR032676">
    <property type="entry name" value="YkuD_2"/>
</dbReference>
<protein>
    <recommendedName>
        <fullName evidence="4">Murein L,D-transpeptidase catalytic domain family protein</fullName>
    </recommendedName>
</protein>
<gene>
    <name evidence="2" type="ORF">B1806_13755</name>
</gene>
<name>A0A4S3KHL7_9GAMM</name>
<accession>A0A4S3KHL7</accession>
<sequence length="252" mass="27258">MLFLRFRFRLLACALALLLAALALPASAASTTGPSLWRTLAQAAPTANPQVLRLAVAAMHCAVSSGMSGAQRLAVIDYSLPSTRRRLWIFDLADPRLLMRELVAHGRNSGGNFAKHFSDRQGSLESSLGLYRTLGTYQGDNGYSLRLQGLDEGFNNNALQRAIVIHGAPYVSEAFAQREGRLGRSWGCPAVSKRVAQRVINALKGGQYVFAYYPDQHWLSDSDLLHCAAARRSVAAIEVASEQAGARTSAAL</sequence>
<feature type="chain" id="PRO_5020957340" description="Murein L,D-transpeptidase catalytic domain family protein" evidence="1">
    <location>
        <begin position="29"/>
        <end position="252"/>
    </location>
</feature>